<dbReference type="GO" id="GO:0016787">
    <property type="term" value="F:hydrolase activity"/>
    <property type="evidence" value="ECO:0007669"/>
    <property type="project" value="UniProtKB-KW"/>
</dbReference>
<dbReference type="EMBL" id="FNIB01000028">
    <property type="protein sequence ID" value="SDO61353.1"/>
    <property type="molecule type" value="Genomic_DNA"/>
</dbReference>
<dbReference type="AlphaFoldDB" id="A0A4R8V782"/>
<feature type="domain" description="AB hydrolase-1" evidence="1">
    <location>
        <begin position="24"/>
        <end position="243"/>
    </location>
</feature>
<dbReference type="STRING" id="1424659.SAMN05216368_1282"/>
<evidence type="ECO:0000313" key="2">
    <source>
        <dbReference type="EMBL" id="SDO61353.1"/>
    </source>
</evidence>
<accession>A0A4R8V782</accession>
<reference evidence="2 4" key="1">
    <citation type="submission" date="2016-10" db="EMBL/GenBank/DDBJ databases">
        <authorList>
            <person name="Varghese N."/>
            <person name="Submissions S."/>
        </authorList>
    </citation>
    <scope>NUCLEOTIDE SEQUENCE [LARGE SCALE GENOMIC DNA]</scope>
    <source>
        <strain evidence="2 4">CGMCC 1.11215</strain>
    </source>
</reference>
<evidence type="ECO:0000313" key="4">
    <source>
        <dbReference type="Proteomes" id="UP000199639"/>
    </source>
</evidence>
<dbReference type="PANTHER" id="PTHR43194:SF5">
    <property type="entry name" value="PIMELOYL-[ACYL-CARRIER PROTEIN] METHYL ESTER ESTERASE"/>
    <property type="match status" value="1"/>
</dbReference>
<name>A0A4R8V782_9MICO</name>
<dbReference type="InterPro" id="IPR000073">
    <property type="entry name" value="AB_hydrolase_1"/>
</dbReference>
<evidence type="ECO:0000259" key="1">
    <source>
        <dbReference type="Pfam" id="PF12697"/>
    </source>
</evidence>
<dbReference type="Proteomes" id="UP000199639">
    <property type="component" value="Unassembled WGS sequence"/>
</dbReference>
<gene>
    <name evidence="3" type="ORF">E3O21_05830</name>
    <name evidence="2" type="ORF">SAMN05216368_1282</name>
</gene>
<keyword evidence="3" id="KW-0378">Hydrolase</keyword>
<reference evidence="3 5" key="2">
    <citation type="submission" date="2019-03" db="EMBL/GenBank/DDBJ databases">
        <title>Genomics of glacier-inhabiting Cryobacterium strains.</title>
        <authorList>
            <person name="Liu Q."/>
            <person name="Xin Y.-H."/>
        </authorList>
    </citation>
    <scope>NUCLEOTIDE SEQUENCE [LARGE SCALE GENOMIC DNA]</scope>
    <source>
        <strain evidence="3 5">Hh8</strain>
    </source>
</reference>
<dbReference type="InterPro" id="IPR050228">
    <property type="entry name" value="Carboxylesterase_BioH"/>
</dbReference>
<dbReference type="PANTHER" id="PTHR43194">
    <property type="entry name" value="HYDROLASE ALPHA/BETA FOLD FAMILY"/>
    <property type="match status" value="1"/>
</dbReference>
<dbReference type="Proteomes" id="UP000298252">
    <property type="component" value="Unassembled WGS sequence"/>
</dbReference>
<dbReference type="RefSeq" id="WP_092342637.1">
    <property type="nucleotide sequence ID" value="NZ_FNIB01000028.1"/>
</dbReference>
<protein>
    <submittedName>
        <fullName evidence="3">Alpha/beta hydrolase</fullName>
    </submittedName>
    <submittedName>
        <fullName evidence="2">Pimeloyl-ACP methyl ester carboxylesterase</fullName>
    </submittedName>
</protein>
<dbReference type="Gene3D" id="3.40.50.1820">
    <property type="entry name" value="alpha/beta hydrolase"/>
    <property type="match status" value="1"/>
</dbReference>
<organism evidence="2 4">
    <name type="scientific">Cryobacterium flavum</name>
    <dbReference type="NCBI Taxonomy" id="1424659"/>
    <lineage>
        <taxon>Bacteria</taxon>
        <taxon>Bacillati</taxon>
        <taxon>Actinomycetota</taxon>
        <taxon>Actinomycetes</taxon>
        <taxon>Micrococcales</taxon>
        <taxon>Microbacteriaceae</taxon>
        <taxon>Cryobacterium</taxon>
    </lineage>
</organism>
<dbReference type="SUPFAM" id="SSF53474">
    <property type="entry name" value="alpha/beta-Hydrolases"/>
    <property type="match status" value="1"/>
</dbReference>
<proteinExistence type="predicted"/>
<keyword evidence="5" id="KW-1185">Reference proteome</keyword>
<dbReference type="InterPro" id="IPR029058">
    <property type="entry name" value="AB_hydrolase_fold"/>
</dbReference>
<evidence type="ECO:0000313" key="3">
    <source>
        <dbReference type="EMBL" id="TFB78483.1"/>
    </source>
</evidence>
<sequence>MSSFVTTALHDRVAYDLRGSGPSVIFVAGAGPWREIDPVTTSTAELLADKGFTTIVYDRVGRGDSRADGPITLDRELAAISALVDAAGGNALLCGHSSGCSLALLAATRGISVTGLALWEAPLAPPDSGAKELASDLRELLAAGERARALDLYMHDMPPEILEIVTSIPAMITQADSLQPDADSLAWAESAPHSQLFEGIQVPVLAMVGTKSYDEVMVPAARSIASAIPDAKWGRVPGADHEWESHAMADTLAKFSRGTAR</sequence>
<evidence type="ECO:0000313" key="5">
    <source>
        <dbReference type="Proteomes" id="UP000298252"/>
    </source>
</evidence>
<dbReference type="Pfam" id="PF12697">
    <property type="entry name" value="Abhydrolase_6"/>
    <property type="match status" value="1"/>
</dbReference>
<dbReference type="EMBL" id="SOFD01000015">
    <property type="protein sequence ID" value="TFB78483.1"/>
    <property type="molecule type" value="Genomic_DNA"/>
</dbReference>